<dbReference type="PANTHER" id="PTHR43794:SF5">
    <property type="entry name" value="CHLOROHYDROLASE FAMILY PROTEIN"/>
    <property type="match status" value="1"/>
</dbReference>
<dbReference type="RefSeq" id="WP_158613663.1">
    <property type="nucleotide sequence ID" value="NZ_AP018553.1"/>
</dbReference>
<gene>
    <name evidence="3" type="ORF">GCM10007116_06600</name>
    <name evidence="2" type="ORF">HS1genome_0322</name>
</gene>
<dbReference type="EMBL" id="BMQS01000005">
    <property type="protein sequence ID" value="GGT91566.1"/>
    <property type="molecule type" value="Genomic_DNA"/>
</dbReference>
<evidence type="ECO:0000313" key="2">
    <source>
        <dbReference type="EMBL" id="BBD71933.1"/>
    </source>
</evidence>
<feature type="domain" description="Amidohydrolase-related" evidence="1">
    <location>
        <begin position="1"/>
        <end position="315"/>
    </location>
</feature>
<dbReference type="EMBL" id="AP018553">
    <property type="protein sequence ID" value="BBD71933.1"/>
    <property type="molecule type" value="Genomic_DNA"/>
</dbReference>
<dbReference type="AlphaFoldDB" id="A0A348B181"/>
<reference evidence="2" key="3">
    <citation type="journal article" date="2019" name="BMC Res. Notes">
        <title>Complete genome sequence of the Sulfodiicoccus acidiphilus strain HS-1T, the first crenarchaeon that lacks polB3, isolated from an acidic hot spring in Ohwaku-dani, Hakone, Japan.</title>
        <authorList>
            <person name="Sakai H.D."/>
            <person name="Kurosawa N."/>
        </authorList>
    </citation>
    <scope>NUCLEOTIDE SEQUENCE</scope>
    <source>
        <strain evidence="2">HS-1</strain>
    </source>
</reference>
<dbReference type="GeneID" id="38665824"/>
<evidence type="ECO:0000313" key="3">
    <source>
        <dbReference type="EMBL" id="GGT91566.1"/>
    </source>
</evidence>
<sequence length="321" mass="35750">MAVPALINSHAHTADYVRPEYGGDKPIKEVVGDPDSLKYRLFREVDSTDGIRDFLRTSAELGIAGVIDFREEDIYGVERASKARREYPGRYVILGRTDEKKPTEDKLRKLREVADGIGVPSASYYDDETLELVKKIFQGKMRAAHVSETLKQGLEGDLERLLRLSPTLLVHGTRLSMKELEEIGRLKIPLVMCPRSNLWFSVGIPRVATALKKGVRLLLGTDNGGLVSPDMWRELETATLIARAEDPSFSDAKEIIGAATLNAYEFLGMQPIEEGARGNFVIIDGEVSGINRSLDKYMAIVKRGGKVLYTIIEGQHFQRSS</sequence>
<name>A0A348B181_9CREN</name>
<dbReference type="Gene3D" id="3.20.20.140">
    <property type="entry name" value="Metal-dependent hydrolases"/>
    <property type="match status" value="1"/>
</dbReference>
<organism evidence="2 4">
    <name type="scientific">Sulfodiicoccus acidiphilus</name>
    <dbReference type="NCBI Taxonomy" id="1670455"/>
    <lineage>
        <taxon>Archaea</taxon>
        <taxon>Thermoproteota</taxon>
        <taxon>Thermoprotei</taxon>
        <taxon>Sulfolobales</taxon>
        <taxon>Sulfolobaceae</taxon>
        <taxon>Sulfodiicoccus</taxon>
    </lineage>
</organism>
<accession>A0A348B181</accession>
<dbReference type="InterPro" id="IPR050287">
    <property type="entry name" value="MTA/SAH_deaminase"/>
</dbReference>
<dbReference type="SUPFAM" id="SSF51556">
    <property type="entry name" value="Metallo-dependent hydrolases"/>
    <property type="match status" value="1"/>
</dbReference>
<dbReference type="InterPro" id="IPR006680">
    <property type="entry name" value="Amidohydro-rel"/>
</dbReference>
<reference evidence="3" key="4">
    <citation type="submission" date="2020-09" db="EMBL/GenBank/DDBJ databases">
        <authorList>
            <person name="Sun Q."/>
            <person name="Ohkuma M."/>
        </authorList>
    </citation>
    <scope>NUCLEOTIDE SEQUENCE</scope>
    <source>
        <strain evidence="3">JCM 31740</strain>
    </source>
</reference>
<evidence type="ECO:0000259" key="1">
    <source>
        <dbReference type="Pfam" id="PF01979"/>
    </source>
</evidence>
<dbReference type="Pfam" id="PF01979">
    <property type="entry name" value="Amidohydro_1"/>
    <property type="match status" value="1"/>
</dbReference>
<keyword evidence="4" id="KW-1185">Reference proteome</keyword>
<reference evidence="4" key="2">
    <citation type="submission" date="2018-04" db="EMBL/GenBank/DDBJ databases">
        <title>Complete genome sequence of Sulfodiicoccus acidiphilus strain HS-1.</title>
        <authorList>
            <person name="Sakai H.D."/>
            <person name="Kurosawa N."/>
        </authorList>
    </citation>
    <scope>NUCLEOTIDE SEQUENCE [LARGE SCALE GENOMIC DNA]</scope>
    <source>
        <strain evidence="4">HS-1</strain>
    </source>
</reference>
<dbReference type="Proteomes" id="UP000276741">
    <property type="component" value="Chromosome"/>
</dbReference>
<reference evidence="3" key="1">
    <citation type="journal article" date="2014" name="Int. J. Syst. Evol. Microbiol.">
        <title>Complete genome sequence of Corynebacterium casei LMG S-19264T (=DSM 44701T), isolated from a smear-ripened cheese.</title>
        <authorList>
            <consortium name="US DOE Joint Genome Institute (JGI-PGF)"/>
            <person name="Walter F."/>
            <person name="Albersmeier A."/>
            <person name="Kalinowski J."/>
            <person name="Ruckert C."/>
        </authorList>
    </citation>
    <scope>NUCLEOTIDE SEQUENCE</scope>
    <source>
        <strain evidence="3">JCM 31740</strain>
    </source>
</reference>
<dbReference type="PANTHER" id="PTHR43794">
    <property type="entry name" value="AMINOHYDROLASE SSNA-RELATED"/>
    <property type="match status" value="1"/>
</dbReference>
<protein>
    <recommendedName>
        <fullName evidence="1">Amidohydrolase-related domain-containing protein</fullName>
    </recommendedName>
</protein>
<evidence type="ECO:0000313" key="4">
    <source>
        <dbReference type="Proteomes" id="UP000276741"/>
    </source>
</evidence>
<dbReference type="Proteomes" id="UP000616143">
    <property type="component" value="Unassembled WGS sequence"/>
</dbReference>
<dbReference type="GO" id="GO:0016787">
    <property type="term" value="F:hydrolase activity"/>
    <property type="evidence" value="ECO:0007669"/>
    <property type="project" value="InterPro"/>
</dbReference>
<dbReference type="InterPro" id="IPR032466">
    <property type="entry name" value="Metal_Hydrolase"/>
</dbReference>
<dbReference type="KEGG" id="sacd:HS1genome_0322"/>
<dbReference type="OrthoDB" id="42910at2157"/>
<proteinExistence type="predicted"/>